<dbReference type="Gene3D" id="1.10.287.1060">
    <property type="entry name" value="ESAT-6-like"/>
    <property type="match status" value="1"/>
</dbReference>
<dbReference type="InterPro" id="IPR036689">
    <property type="entry name" value="ESAT-6-like_sf"/>
</dbReference>
<sequence>MGLWDDVKDLGSSAVHVAEDVFWAPTKIAHWVLTKMFGDPDAELNKYAAQLEEMSHEVEALGKEINTALSQLTWHGAAADAFIAHAQGRVKELNTVADELGDLGKEIKGLADAF</sequence>
<dbReference type="RefSeq" id="WP_344635342.1">
    <property type="nucleotide sequence ID" value="NZ_BAAATR010000004.1"/>
</dbReference>
<organism evidence="2 3">
    <name type="scientific">Kitasatospora cystarginea</name>
    <dbReference type="NCBI Taxonomy" id="58350"/>
    <lineage>
        <taxon>Bacteria</taxon>
        <taxon>Bacillati</taxon>
        <taxon>Actinomycetota</taxon>
        <taxon>Actinomycetes</taxon>
        <taxon>Kitasatosporales</taxon>
        <taxon>Streptomycetaceae</taxon>
        <taxon>Kitasatospora</taxon>
    </lineage>
</organism>
<dbReference type="SUPFAM" id="SSF140453">
    <property type="entry name" value="EsxAB dimer-like"/>
    <property type="match status" value="1"/>
</dbReference>
<evidence type="ECO:0000313" key="2">
    <source>
        <dbReference type="EMBL" id="GAA2234499.1"/>
    </source>
</evidence>
<keyword evidence="1" id="KW-0175">Coiled coil</keyword>
<proteinExistence type="predicted"/>
<comment type="caution">
    <text evidence="2">The sequence shown here is derived from an EMBL/GenBank/DDBJ whole genome shotgun (WGS) entry which is preliminary data.</text>
</comment>
<name>A0ABN3DKE2_9ACTN</name>
<accession>A0ABN3DKE2</accession>
<protein>
    <recommendedName>
        <fullName evidence="4">WXG100 family type VII secretion target</fullName>
    </recommendedName>
</protein>
<gene>
    <name evidence="2" type="ORF">GCM10010430_14040</name>
</gene>
<dbReference type="EMBL" id="BAAATR010000004">
    <property type="protein sequence ID" value="GAA2234499.1"/>
    <property type="molecule type" value="Genomic_DNA"/>
</dbReference>
<evidence type="ECO:0000313" key="3">
    <source>
        <dbReference type="Proteomes" id="UP001500305"/>
    </source>
</evidence>
<reference evidence="2 3" key="1">
    <citation type="journal article" date="2019" name="Int. J. Syst. Evol. Microbiol.">
        <title>The Global Catalogue of Microorganisms (GCM) 10K type strain sequencing project: providing services to taxonomists for standard genome sequencing and annotation.</title>
        <authorList>
            <consortium name="The Broad Institute Genomics Platform"/>
            <consortium name="The Broad Institute Genome Sequencing Center for Infectious Disease"/>
            <person name="Wu L."/>
            <person name="Ma J."/>
        </authorList>
    </citation>
    <scope>NUCLEOTIDE SEQUENCE [LARGE SCALE GENOMIC DNA]</scope>
    <source>
        <strain evidence="2 3">JCM 7356</strain>
    </source>
</reference>
<dbReference type="Proteomes" id="UP001500305">
    <property type="component" value="Unassembled WGS sequence"/>
</dbReference>
<feature type="coiled-coil region" evidence="1">
    <location>
        <begin position="44"/>
        <end position="71"/>
    </location>
</feature>
<evidence type="ECO:0000256" key="1">
    <source>
        <dbReference type="SAM" id="Coils"/>
    </source>
</evidence>
<evidence type="ECO:0008006" key="4">
    <source>
        <dbReference type="Google" id="ProtNLM"/>
    </source>
</evidence>
<keyword evidence="3" id="KW-1185">Reference proteome</keyword>